<keyword evidence="4" id="KW-0449">Lipoprotein</keyword>
<dbReference type="PROSITE" id="PS50983">
    <property type="entry name" value="FE_B12_PBP"/>
    <property type="match status" value="1"/>
</dbReference>
<sequence>MAVWQTYAQIPGGAGQETGANPVRSRHCDRSSPRGPTGSQTLTHRLTVRPHVDQGTRIPRRGPAMSRHRAALRALAPALLLIPLAACAGSPTAGDGKGTAATAAAGFPYTVTNCGVSSTYQAPPKRAVTMNQHATEILLALGLEDRVVGSAYLDDAVLPAYRPAYDKIKVLAAEYPSKEVLLGADPDFVYGGYSSAFDKAQGRDREGLAKSGIDSRLSVEYCTDGRVGLDQLKTEITEVARTFGVPERGAELIRDEQRRIDAVTARVKDLPRPSVFVYDSGETSAFTSGGKGIGNEIVSLAGGTNSFADLDDTFGDVSWEKVIERAPETILIYDYGGTTVEAKKQRLLNDPALAAVPAVKNQRFVVLPLSSAVLGVRVADAVESLGRQLHPDTP</sequence>
<dbReference type="SUPFAM" id="SSF53807">
    <property type="entry name" value="Helical backbone' metal receptor"/>
    <property type="match status" value="1"/>
</dbReference>
<dbReference type="Gene3D" id="3.40.50.1980">
    <property type="entry name" value="Nitrogenase molybdenum iron protein domain"/>
    <property type="match status" value="2"/>
</dbReference>
<dbReference type="Proteomes" id="UP000634660">
    <property type="component" value="Unassembled WGS sequence"/>
</dbReference>
<dbReference type="EMBL" id="BMVX01000001">
    <property type="protein sequence ID" value="GGZ47576.1"/>
    <property type="molecule type" value="Genomic_DNA"/>
</dbReference>
<protein>
    <submittedName>
        <fullName evidence="4">Lipoprotein</fullName>
    </submittedName>
</protein>
<dbReference type="InterPro" id="IPR050902">
    <property type="entry name" value="ABC_Transporter_SBP"/>
</dbReference>
<dbReference type="AlphaFoldDB" id="A0A918QIV7"/>
<evidence type="ECO:0000313" key="4">
    <source>
        <dbReference type="EMBL" id="GGZ47576.1"/>
    </source>
</evidence>
<reference evidence="4" key="2">
    <citation type="submission" date="2020-09" db="EMBL/GenBank/DDBJ databases">
        <authorList>
            <person name="Sun Q."/>
            <person name="Ohkuma M."/>
        </authorList>
    </citation>
    <scope>NUCLEOTIDE SEQUENCE</scope>
    <source>
        <strain evidence="4">JCM 4834</strain>
    </source>
</reference>
<dbReference type="CDD" id="cd01148">
    <property type="entry name" value="TroA_a"/>
    <property type="match status" value="1"/>
</dbReference>
<comment type="caution">
    <text evidence="4">The sequence shown here is derived from an EMBL/GenBank/DDBJ whole genome shotgun (WGS) entry which is preliminary data.</text>
</comment>
<dbReference type="InterPro" id="IPR002491">
    <property type="entry name" value="ABC_transptr_periplasmic_BD"/>
</dbReference>
<dbReference type="GO" id="GO:0003779">
    <property type="term" value="F:actin binding"/>
    <property type="evidence" value="ECO:0007669"/>
    <property type="project" value="InterPro"/>
</dbReference>
<gene>
    <name evidence="4" type="ORF">GCM10010371_03640</name>
</gene>
<feature type="domain" description="Fe/B12 periplasmic-binding" evidence="3">
    <location>
        <begin position="126"/>
        <end position="393"/>
    </location>
</feature>
<reference evidence="4" key="1">
    <citation type="journal article" date="2014" name="Int. J. Syst. Evol. Microbiol.">
        <title>Complete genome sequence of Corynebacterium casei LMG S-19264T (=DSM 44701T), isolated from a smear-ripened cheese.</title>
        <authorList>
            <consortium name="US DOE Joint Genome Institute (JGI-PGF)"/>
            <person name="Walter F."/>
            <person name="Albersmeier A."/>
            <person name="Kalinowski J."/>
            <person name="Ruckert C."/>
        </authorList>
    </citation>
    <scope>NUCLEOTIDE SEQUENCE</scope>
    <source>
        <strain evidence="4">JCM 4834</strain>
    </source>
</reference>
<dbReference type="PROSITE" id="PS00414">
    <property type="entry name" value="PROFILIN"/>
    <property type="match status" value="1"/>
</dbReference>
<dbReference type="InterPro" id="IPR027310">
    <property type="entry name" value="Profilin_CS"/>
</dbReference>
<feature type="region of interest" description="Disordered" evidence="2">
    <location>
        <begin position="8"/>
        <end position="43"/>
    </location>
</feature>
<evidence type="ECO:0000259" key="3">
    <source>
        <dbReference type="PROSITE" id="PS50983"/>
    </source>
</evidence>
<dbReference type="Pfam" id="PF01497">
    <property type="entry name" value="Peripla_BP_2"/>
    <property type="match status" value="1"/>
</dbReference>
<name>A0A918QIV7_9ACTN</name>
<dbReference type="PANTHER" id="PTHR30535:SF7">
    <property type="entry name" value="IRON(III) DICITRATE-BINDING PROTEIN"/>
    <property type="match status" value="1"/>
</dbReference>
<evidence type="ECO:0000256" key="2">
    <source>
        <dbReference type="SAM" id="MobiDB-lite"/>
    </source>
</evidence>
<evidence type="ECO:0000313" key="5">
    <source>
        <dbReference type="Proteomes" id="UP000634660"/>
    </source>
</evidence>
<accession>A0A918QIV7</accession>
<dbReference type="PANTHER" id="PTHR30535">
    <property type="entry name" value="VITAMIN B12-BINDING PROTEIN"/>
    <property type="match status" value="1"/>
</dbReference>
<comment type="similarity">
    <text evidence="1">Belongs to the bacterial solute-binding protein 8 family.</text>
</comment>
<organism evidence="4 5">
    <name type="scientific">Streptomyces subrutilus</name>
    <dbReference type="NCBI Taxonomy" id="36818"/>
    <lineage>
        <taxon>Bacteria</taxon>
        <taxon>Bacillati</taxon>
        <taxon>Actinomycetota</taxon>
        <taxon>Actinomycetes</taxon>
        <taxon>Kitasatosporales</taxon>
        <taxon>Streptomycetaceae</taxon>
        <taxon>Streptomyces</taxon>
    </lineage>
</organism>
<evidence type="ECO:0000256" key="1">
    <source>
        <dbReference type="ARBA" id="ARBA00008814"/>
    </source>
</evidence>
<proteinExistence type="inferred from homology"/>